<dbReference type="EMBL" id="CAJJDN010000228">
    <property type="protein sequence ID" value="CAD8129528.1"/>
    <property type="molecule type" value="Genomic_DNA"/>
</dbReference>
<dbReference type="AlphaFoldDB" id="A0A8S1RMP1"/>
<keyword evidence="3" id="KW-1185">Reference proteome</keyword>
<feature type="transmembrane region" description="Helical" evidence="1">
    <location>
        <begin position="15"/>
        <end position="38"/>
    </location>
</feature>
<comment type="caution">
    <text evidence="2">The sequence shown here is derived from an EMBL/GenBank/DDBJ whole genome shotgun (WGS) entry which is preliminary data.</text>
</comment>
<reference evidence="2" key="1">
    <citation type="submission" date="2021-01" db="EMBL/GenBank/DDBJ databases">
        <authorList>
            <consortium name="Genoscope - CEA"/>
            <person name="William W."/>
        </authorList>
    </citation>
    <scope>NUCLEOTIDE SEQUENCE</scope>
</reference>
<accession>A0A8S1RMP1</accession>
<keyword evidence="1" id="KW-0472">Membrane</keyword>
<feature type="transmembrane region" description="Helical" evidence="1">
    <location>
        <begin position="220"/>
        <end position="247"/>
    </location>
</feature>
<feature type="transmembrane region" description="Helical" evidence="1">
    <location>
        <begin position="73"/>
        <end position="91"/>
    </location>
</feature>
<evidence type="ECO:0008006" key="4">
    <source>
        <dbReference type="Google" id="ProtNLM"/>
    </source>
</evidence>
<sequence>MTLQLFALELDSQNALVRFSSFLSLIALGIYLFTIYIITRKCGSHKFSIEEYSYKLKFMSLFEGIKNDNYTKYFQAISLIKKLLFMLILIFCYQQPYFQVFNLVLLSILEIIWLILFKPLEDLNEFLKQISCEINKSITLFFISALVLDQEVKIFSENSRSIIGWICIGSISLILAIQLIIDAIFSNGYSQSKNTNNSEDLQRNSKDFCVLKNRMRIIQYLYQISDISFIFVCQLKCVIILILLFQIKVLPYEYLSLKFLNNR</sequence>
<feature type="transmembrane region" description="Helical" evidence="1">
    <location>
        <begin position="97"/>
        <end position="117"/>
    </location>
</feature>
<name>A0A8S1RMP1_9CILI</name>
<keyword evidence="1" id="KW-1133">Transmembrane helix</keyword>
<evidence type="ECO:0000313" key="2">
    <source>
        <dbReference type="EMBL" id="CAD8129528.1"/>
    </source>
</evidence>
<proteinExistence type="predicted"/>
<evidence type="ECO:0000256" key="1">
    <source>
        <dbReference type="SAM" id="Phobius"/>
    </source>
</evidence>
<gene>
    <name evidence="2" type="ORF">PSON_ATCC_30995.1.T2280001</name>
</gene>
<evidence type="ECO:0000313" key="3">
    <source>
        <dbReference type="Proteomes" id="UP000692954"/>
    </source>
</evidence>
<feature type="transmembrane region" description="Helical" evidence="1">
    <location>
        <begin position="162"/>
        <end position="185"/>
    </location>
</feature>
<organism evidence="2 3">
    <name type="scientific">Paramecium sonneborni</name>
    <dbReference type="NCBI Taxonomy" id="65129"/>
    <lineage>
        <taxon>Eukaryota</taxon>
        <taxon>Sar</taxon>
        <taxon>Alveolata</taxon>
        <taxon>Ciliophora</taxon>
        <taxon>Intramacronucleata</taxon>
        <taxon>Oligohymenophorea</taxon>
        <taxon>Peniculida</taxon>
        <taxon>Parameciidae</taxon>
        <taxon>Paramecium</taxon>
    </lineage>
</organism>
<dbReference type="Proteomes" id="UP000692954">
    <property type="component" value="Unassembled WGS sequence"/>
</dbReference>
<keyword evidence="1" id="KW-0812">Transmembrane</keyword>
<protein>
    <recommendedName>
        <fullName evidence="4">Transmembrane protein</fullName>
    </recommendedName>
</protein>